<name>A0A7S1FKN0_NOCSC</name>
<sequence length="339" mass="37780">MVGVSNLQASLALRVLCGEGGEREPSSFHRALRDEVDTVLQAGLNKRLARLQRKVNDLLKDGALEDIRTSGVSEVSNGTQTDDPRAAWLFPQQTRTRKSFPRKMSFGPSKRQLNLEEPHEKSGAIVEQGVTLRASLSSLKQNLNSRQRQIAALTSQLAVCNQLTAERGRVAARVANECDSLAAGGDVELAHQGKVSRLKKRVEDLLSCLDDTRSKATYYQTLSRQQRAFFLQSERLETQRVSSPAGELFLEPQPPSVEEVVEPWDVGSSIANPYICDSWPFEPNVLAQRTYIEFPMNCVTEETGELELREPPRFSRLQLSELGNADGCRWEPSETARSI</sequence>
<dbReference type="EMBL" id="HBFQ01064925">
    <property type="protein sequence ID" value="CAD8871713.1"/>
    <property type="molecule type" value="Transcribed_RNA"/>
</dbReference>
<reference evidence="2" key="1">
    <citation type="submission" date="2021-01" db="EMBL/GenBank/DDBJ databases">
        <authorList>
            <person name="Corre E."/>
            <person name="Pelletier E."/>
            <person name="Niang G."/>
            <person name="Scheremetjew M."/>
            <person name="Finn R."/>
            <person name="Kale V."/>
            <person name="Holt S."/>
            <person name="Cochrane G."/>
            <person name="Meng A."/>
            <person name="Brown T."/>
            <person name="Cohen L."/>
        </authorList>
    </citation>
    <scope>NUCLEOTIDE SEQUENCE</scope>
</reference>
<gene>
    <name evidence="2" type="ORF">NSCI0253_LOCUS46070</name>
</gene>
<evidence type="ECO:0000313" key="2">
    <source>
        <dbReference type="EMBL" id="CAD8871713.1"/>
    </source>
</evidence>
<organism evidence="2">
    <name type="scientific">Noctiluca scintillans</name>
    <name type="common">Sea sparkle</name>
    <name type="synonym">Red tide dinoflagellate</name>
    <dbReference type="NCBI Taxonomy" id="2966"/>
    <lineage>
        <taxon>Eukaryota</taxon>
        <taxon>Sar</taxon>
        <taxon>Alveolata</taxon>
        <taxon>Dinophyceae</taxon>
        <taxon>Noctilucales</taxon>
        <taxon>Noctilucaceae</taxon>
        <taxon>Noctiluca</taxon>
    </lineage>
</organism>
<evidence type="ECO:0000256" key="1">
    <source>
        <dbReference type="SAM" id="MobiDB-lite"/>
    </source>
</evidence>
<accession>A0A7S1FKN0</accession>
<dbReference type="AlphaFoldDB" id="A0A7S1FKN0"/>
<proteinExistence type="predicted"/>
<protein>
    <submittedName>
        <fullName evidence="2">Uncharacterized protein</fullName>
    </submittedName>
</protein>
<feature type="region of interest" description="Disordered" evidence="1">
    <location>
        <begin position="99"/>
        <end position="118"/>
    </location>
</feature>